<proteinExistence type="predicted"/>
<gene>
    <name evidence="6" type="ORF">SPHA_40729</name>
</gene>
<dbReference type="PANTHER" id="PTHR45791:SF1">
    <property type="entry name" value="CALCIUM AND INTEGRIN BINDING FAMILY MEMBER 1"/>
    <property type="match status" value="1"/>
</dbReference>
<keyword evidence="4" id="KW-0460">Magnesium</keyword>
<protein>
    <submittedName>
        <fullName evidence="6">CIB1</fullName>
    </submittedName>
</protein>
<dbReference type="AlphaFoldDB" id="A0A812CTI0"/>
<name>A0A812CTI0_ACAPH</name>
<evidence type="ECO:0000313" key="7">
    <source>
        <dbReference type="Proteomes" id="UP000597762"/>
    </source>
</evidence>
<dbReference type="InterPro" id="IPR051433">
    <property type="entry name" value="CIBP"/>
</dbReference>
<evidence type="ECO:0000259" key="5">
    <source>
        <dbReference type="PROSITE" id="PS50222"/>
    </source>
</evidence>
<comment type="caution">
    <text evidence="6">The sequence shown here is derived from an EMBL/GenBank/DDBJ whole genome shotgun (WGS) entry which is preliminary data.</text>
</comment>
<evidence type="ECO:0000313" key="6">
    <source>
        <dbReference type="EMBL" id="CAE1277596.1"/>
    </source>
</evidence>
<dbReference type="InterPro" id="IPR011992">
    <property type="entry name" value="EF-hand-dom_pair"/>
</dbReference>
<evidence type="ECO:0000256" key="1">
    <source>
        <dbReference type="ARBA" id="ARBA00022723"/>
    </source>
</evidence>
<dbReference type="PROSITE" id="PS00018">
    <property type="entry name" value="EF_HAND_1"/>
    <property type="match status" value="1"/>
</dbReference>
<dbReference type="GO" id="GO:0000287">
    <property type="term" value="F:magnesium ion binding"/>
    <property type="evidence" value="ECO:0007669"/>
    <property type="project" value="TreeGrafter"/>
</dbReference>
<dbReference type="GO" id="GO:0005509">
    <property type="term" value="F:calcium ion binding"/>
    <property type="evidence" value="ECO:0007669"/>
    <property type="project" value="InterPro"/>
</dbReference>
<sequence>MSDIPRESNISKCFFISLFFSFYLVLCREYPEHTFLKRREIKLLFKEFKNLDYDAVSMNRNCELPMEVIQNSSRLKVNPFRKRICQVFSHNGTGAMTFIDFLDMISVFSAKSPLQIKLEYAFRIYDFDNDNVIQMNDIKKTMKCLSDAQGLHEEDQLTEEQMELLIEKVIEEASIDTERGISFEEFCTVLKKIPYFLEYFQMRL</sequence>
<dbReference type="PANTHER" id="PTHR45791">
    <property type="entry name" value="CALCIUM AND INTEGRIN BINDING FAMILY MEMBER 2"/>
    <property type="match status" value="1"/>
</dbReference>
<dbReference type="FunFam" id="1.10.238.10:FF:000079">
    <property type="entry name" value="Calcium and integrin-binding family member 2"/>
    <property type="match status" value="1"/>
</dbReference>
<feature type="domain" description="EF-hand" evidence="5">
    <location>
        <begin position="113"/>
        <end position="148"/>
    </location>
</feature>
<keyword evidence="2" id="KW-0677">Repeat</keyword>
<dbReference type="Gene3D" id="1.10.238.10">
    <property type="entry name" value="EF-hand"/>
    <property type="match status" value="2"/>
</dbReference>
<dbReference type="InterPro" id="IPR002048">
    <property type="entry name" value="EF_hand_dom"/>
</dbReference>
<evidence type="ECO:0000256" key="2">
    <source>
        <dbReference type="ARBA" id="ARBA00022737"/>
    </source>
</evidence>
<keyword evidence="1" id="KW-0479">Metal-binding</keyword>
<dbReference type="EMBL" id="CAHIKZ030001935">
    <property type="protein sequence ID" value="CAE1277596.1"/>
    <property type="molecule type" value="Genomic_DNA"/>
</dbReference>
<organism evidence="6 7">
    <name type="scientific">Acanthosepion pharaonis</name>
    <name type="common">Pharaoh cuttlefish</name>
    <name type="synonym">Sepia pharaonis</name>
    <dbReference type="NCBI Taxonomy" id="158019"/>
    <lineage>
        <taxon>Eukaryota</taxon>
        <taxon>Metazoa</taxon>
        <taxon>Spiralia</taxon>
        <taxon>Lophotrochozoa</taxon>
        <taxon>Mollusca</taxon>
        <taxon>Cephalopoda</taxon>
        <taxon>Coleoidea</taxon>
        <taxon>Decapodiformes</taxon>
        <taxon>Sepiida</taxon>
        <taxon>Sepiina</taxon>
        <taxon>Sepiidae</taxon>
        <taxon>Acanthosepion</taxon>
    </lineage>
</organism>
<dbReference type="Proteomes" id="UP000597762">
    <property type="component" value="Unassembled WGS sequence"/>
</dbReference>
<dbReference type="InterPro" id="IPR018247">
    <property type="entry name" value="EF_Hand_1_Ca_BS"/>
</dbReference>
<keyword evidence="3" id="KW-0106">Calcium</keyword>
<reference evidence="6" key="1">
    <citation type="submission" date="2021-01" db="EMBL/GenBank/DDBJ databases">
        <authorList>
            <person name="Li R."/>
            <person name="Bekaert M."/>
        </authorList>
    </citation>
    <scope>NUCLEOTIDE SEQUENCE</scope>
    <source>
        <strain evidence="6">Farmed</strain>
    </source>
</reference>
<keyword evidence="7" id="KW-1185">Reference proteome</keyword>
<dbReference type="PROSITE" id="PS50222">
    <property type="entry name" value="EF_HAND_2"/>
    <property type="match status" value="1"/>
</dbReference>
<accession>A0A812CTI0</accession>
<evidence type="ECO:0000256" key="4">
    <source>
        <dbReference type="ARBA" id="ARBA00022842"/>
    </source>
</evidence>
<evidence type="ECO:0000256" key="3">
    <source>
        <dbReference type="ARBA" id="ARBA00022837"/>
    </source>
</evidence>
<dbReference type="SUPFAM" id="SSF47473">
    <property type="entry name" value="EF-hand"/>
    <property type="match status" value="1"/>
</dbReference>
<dbReference type="OrthoDB" id="114727at2759"/>
<dbReference type="Pfam" id="PF13499">
    <property type="entry name" value="EF-hand_7"/>
    <property type="match status" value="1"/>
</dbReference>